<comment type="caution">
    <text evidence="3">The sequence shown here is derived from an EMBL/GenBank/DDBJ whole genome shotgun (WGS) entry which is preliminary data.</text>
</comment>
<name>A0ABV7EWW5_9GAMM</name>
<keyword evidence="1" id="KW-0812">Transmembrane</keyword>
<dbReference type="RefSeq" id="WP_380691563.1">
    <property type="nucleotide sequence ID" value="NZ_JBHRSS010000009.1"/>
</dbReference>
<feature type="transmembrane region" description="Helical" evidence="1">
    <location>
        <begin position="21"/>
        <end position="43"/>
    </location>
</feature>
<sequence length="180" mass="19214">MRKVALAERVPSGWCQRGASLIEFALVLPVFLLLAVGILFYSIAFATQQAVTYAAQRGADAAVSVSPDVEEFADRARVVAEARIAETLRYFPGVSERSFALQKANCGASAADASEVEASQFCVNSSDADSNRRVVIVRLAPKFRSLWPGFPESGLLGIPEFVRAEGQVVMAASLTKGVGD</sequence>
<evidence type="ECO:0000313" key="4">
    <source>
        <dbReference type="Proteomes" id="UP001595462"/>
    </source>
</evidence>
<feature type="domain" description="TadE-like" evidence="2">
    <location>
        <begin position="18"/>
        <end position="59"/>
    </location>
</feature>
<organism evidence="3 4">
    <name type="scientific">Salinisphaera aquimarina</name>
    <dbReference type="NCBI Taxonomy" id="2094031"/>
    <lineage>
        <taxon>Bacteria</taxon>
        <taxon>Pseudomonadati</taxon>
        <taxon>Pseudomonadota</taxon>
        <taxon>Gammaproteobacteria</taxon>
        <taxon>Salinisphaerales</taxon>
        <taxon>Salinisphaeraceae</taxon>
        <taxon>Salinisphaera</taxon>
    </lineage>
</organism>
<accession>A0ABV7EWW5</accession>
<reference evidence="4" key="1">
    <citation type="journal article" date="2019" name="Int. J. Syst. Evol. Microbiol.">
        <title>The Global Catalogue of Microorganisms (GCM) 10K type strain sequencing project: providing services to taxonomists for standard genome sequencing and annotation.</title>
        <authorList>
            <consortium name="The Broad Institute Genomics Platform"/>
            <consortium name="The Broad Institute Genome Sequencing Center for Infectious Disease"/>
            <person name="Wu L."/>
            <person name="Ma J."/>
        </authorList>
    </citation>
    <scope>NUCLEOTIDE SEQUENCE [LARGE SCALE GENOMIC DNA]</scope>
    <source>
        <strain evidence="4">KCTC 52640</strain>
    </source>
</reference>
<evidence type="ECO:0000313" key="3">
    <source>
        <dbReference type="EMBL" id="MFC3106006.1"/>
    </source>
</evidence>
<dbReference type="InterPro" id="IPR012495">
    <property type="entry name" value="TadE-like_dom"/>
</dbReference>
<keyword evidence="1" id="KW-0472">Membrane</keyword>
<dbReference type="EMBL" id="JBHRSS010000009">
    <property type="protein sequence ID" value="MFC3106006.1"/>
    <property type="molecule type" value="Genomic_DNA"/>
</dbReference>
<proteinExistence type="predicted"/>
<dbReference type="Pfam" id="PF07811">
    <property type="entry name" value="TadE"/>
    <property type="match status" value="1"/>
</dbReference>
<evidence type="ECO:0000259" key="2">
    <source>
        <dbReference type="Pfam" id="PF07811"/>
    </source>
</evidence>
<evidence type="ECO:0000256" key="1">
    <source>
        <dbReference type="SAM" id="Phobius"/>
    </source>
</evidence>
<dbReference type="Proteomes" id="UP001595462">
    <property type="component" value="Unassembled WGS sequence"/>
</dbReference>
<gene>
    <name evidence="3" type="ORF">ACFOSU_19220</name>
</gene>
<protein>
    <submittedName>
        <fullName evidence="3">TadE/TadG family type IV pilus assembly protein</fullName>
    </submittedName>
</protein>
<keyword evidence="4" id="KW-1185">Reference proteome</keyword>
<keyword evidence="1" id="KW-1133">Transmembrane helix</keyword>